<reference evidence="3" key="2">
    <citation type="submission" date="2025-08" db="UniProtKB">
        <authorList>
            <consortium name="RefSeq"/>
        </authorList>
    </citation>
    <scope>IDENTIFICATION</scope>
    <source>
        <tissue evidence="3">Leaf</tissue>
    </source>
</reference>
<sequence>MEGKEKKQEAKRTMTMKINKLKETPQEISQEDVKRQEAYNMSPRARGGGGGPMGMGKSSSVRQNCLCAPTTHPGSFRCRYHRRNSALGMSRGISVPTNLSMLGGGGSPES</sequence>
<gene>
    <name evidence="3" type="primary">LOC108860610</name>
</gene>
<dbReference type="PANTHER" id="PTHR33132">
    <property type="entry name" value="OSJNBB0118P14.9 PROTEIN"/>
    <property type="match status" value="1"/>
</dbReference>
<keyword evidence="2" id="KW-1185">Reference proteome</keyword>
<dbReference type="Proteomes" id="UP000504610">
    <property type="component" value="Chromosome 5"/>
</dbReference>
<evidence type="ECO:0000313" key="2">
    <source>
        <dbReference type="Proteomes" id="UP000504610"/>
    </source>
</evidence>
<dbReference type="GeneID" id="108860610"/>
<dbReference type="AlphaFoldDB" id="A0A9W3DTW9"/>
<feature type="compositionally biased region" description="Basic and acidic residues" evidence="1">
    <location>
        <begin position="20"/>
        <end position="37"/>
    </location>
</feature>
<accession>A0A9W3DTW9</accession>
<name>A0A9W3DTW9_RAPSA</name>
<proteinExistence type="predicted"/>
<evidence type="ECO:0000313" key="3">
    <source>
        <dbReference type="RefSeq" id="XP_056867166.1"/>
    </source>
</evidence>
<feature type="region of interest" description="Disordered" evidence="1">
    <location>
        <begin position="89"/>
        <end position="110"/>
    </location>
</feature>
<protein>
    <submittedName>
        <fullName evidence="3">Uncharacterized protein LOC108860610</fullName>
    </submittedName>
</protein>
<dbReference type="PANTHER" id="PTHR33132:SF93">
    <property type="entry name" value="GENOME ASSEMBLY, CHROMOSOME: A03"/>
    <property type="match status" value="1"/>
</dbReference>
<feature type="region of interest" description="Disordered" evidence="1">
    <location>
        <begin position="16"/>
        <end position="60"/>
    </location>
</feature>
<dbReference type="OrthoDB" id="1932391at2759"/>
<reference evidence="2" key="1">
    <citation type="journal article" date="2019" name="Database">
        <title>The radish genome database (RadishGD): an integrated information resource for radish genomics.</title>
        <authorList>
            <person name="Yu H.J."/>
            <person name="Baek S."/>
            <person name="Lee Y.J."/>
            <person name="Cho A."/>
            <person name="Mun J.H."/>
        </authorList>
    </citation>
    <scope>NUCLEOTIDE SEQUENCE [LARGE SCALE GENOMIC DNA]</scope>
    <source>
        <strain evidence="2">cv. WK10039</strain>
    </source>
</reference>
<dbReference type="KEGG" id="rsz:108860610"/>
<organism evidence="2 3">
    <name type="scientific">Raphanus sativus</name>
    <name type="common">Radish</name>
    <name type="synonym">Raphanus raphanistrum var. sativus</name>
    <dbReference type="NCBI Taxonomy" id="3726"/>
    <lineage>
        <taxon>Eukaryota</taxon>
        <taxon>Viridiplantae</taxon>
        <taxon>Streptophyta</taxon>
        <taxon>Embryophyta</taxon>
        <taxon>Tracheophyta</taxon>
        <taxon>Spermatophyta</taxon>
        <taxon>Magnoliopsida</taxon>
        <taxon>eudicotyledons</taxon>
        <taxon>Gunneridae</taxon>
        <taxon>Pentapetalae</taxon>
        <taxon>rosids</taxon>
        <taxon>malvids</taxon>
        <taxon>Brassicales</taxon>
        <taxon>Brassicaceae</taxon>
        <taxon>Brassiceae</taxon>
        <taxon>Raphanus</taxon>
    </lineage>
</organism>
<dbReference type="RefSeq" id="XP_056867166.1">
    <property type="nucleotide sequence ID" value="XM_057011186.1"/>
</dbReference>
<evidence type="ECO:0000256" key="1">
    <source>
        <dbReference type="SAM" id="MobiDB-lite"/>
    </source>
</evidence>